<dbReference type="Proteomes" id="UP000287872">
    <property type="component" value="Unassembled WGS sequence"/>
</dbReference>
<dbReference type="InterPro" id="IPR042259">
    <property type="entry name" value="Raco-like_middle_sf"/>
</dbReference>
<dbReference type="Gene3D" id="3.10.20.30">
    <property type="match status" value="1"/>
</dbReference>
<dbReference type="InterPro" id="IPR001041">
    <property type="entry name" value="2Fe-2S_ferredoxin-type"/>
</dbReference>
<organism evidence="2 3">
    <name type="scientific">Clostridium tagluense</name>
    <dbReference type="NCBI Taxonomy" id="360422"/>
    <lineage>
        <taxon>Bacteria</taxon>
        <taxon>Bacillati</taxon>
        <taxon>Bacillota</taxon>
        <taxon>Clostridia</taxon>
        <taxon>Eubacteriales</taxon>
        <taxon>Clostridiaceae</taxon>
        <taxon>Clostridium</taxon>
    </lineage>
</organism>
<proteinExistence type="predicted"/>
<dbReference type="InterPro" id="IPR036010">
    <property type="entry name" value="2Fe-2S_ferredoxin-like_sf"/>
</dbReference>
<dbReference type="CDD" id="cd00207">
    <property type="entry name" value="fer2"/>
    <property type="match status" value="1"/>
</dbReference>
<reference evidence="2 3" key="1">
    <citation type="submission" date="2018-11" db="EMBL/GenBank/DDBJ databases">
        <title>Genome sequencing and assembly of Clostridium tagluense strain A121.</title>
        <authorList>
            <person name="Murakami T."/>
            <person name="Segawa T."/>
            <person name="Shcherbakova V.A."/>
            <person name="Mori H."/>
            <person name="Yoshimura Y."/>
        </authorList>
    </citation>
    <scope>NUCLEOTIDE SEQUENCE [LARGE SCALE GENOMIC DNA]</scope>
    <source>
        <strain evidence="2 3">A121</strain>
    </source>
</reference>
<dbReference type="Pfam" id="PF14574">
    <property type="entry name" value="RACo_C_ter"/>
    <property type="match status" value="1"/>
</dbReference>
<protein>
    <submittedName>
        <fullName evidence="2">Ferredoxin</fullName>
    </submittedName>
</protein>
<accession>A0A401UNC5</accession>
<name>A0A401UNC5_9CLOT</name>
<dbReference type="RefSeq" id="WP_125002448.1">
    <property type="nucleotide sequence ID" value="NZ_BHYK01000014.1"/>
</dbReference>
<dbReference type="PROSITE" id="PS51085">
    <property type="entry name" value="2FE2S_FER_2"/>
    <property type="match status" value="1"/>
</dbReference>
<dbReference type="InterPro" id="IPR052911">
    <property type="entry name" value="Corrinoid_activation_enz"/>
</dbReference>
<dbReference type="GO" id="GO:0051536">
    <property type="term" value="F:iron-sulfur cluster binding"/>
    <property type="evidence" value="ECO:0007669"/>
    <property type="project" value="InterPro"/>
</dbReference>
<keyword evidence="3" id="KW-1185">Reference proteome</keyword>
<dbReference type="SUPFAM" id="SSF54292">
    <property type="entry name" value="2Fe-2S ferredoxin-like"/>
    <property type="match status" value="1"/>
</dbReference>
<dbReference type="InterPro" id="IPR027980">
    <property type="entry name" value="RACo_C"/>
</dbReference>
<dbReference type="PANTHER" id="PTHR42895">
    <property type="entry name" value="IRON-SULFUR CLUSTER-BINDING PROTEIN-RELATED"/>
    <property type="match status" value="1"/>
</dbReference>
<dbReference type="Pfam" id="PF17651">
    <property type="entry name" value="Raco_middle"/>
    <property type="match status" value="1"/>
</dbReference>
<dbReference type="AlphaFoldDB" id="A0A401UNC5"/>
<dbReference type="OrthoDB" id="9810588at2"/>
<comment type="caution">
    <text evidence="2">The sequence shown here is derived from an EMBL/GenBank/DDBJ whole genome shotgun (WGS) entry which is preliminary data.</text>
</comment>
<dbReference type="EMBL" id="BHYK01000014">
    <property type="protein sequence ID" value="GCD11018.1"/>
    <property type="molecule type" value="Genomic_DNA"/>
</dbReference>
<dbReference type="InterPro" id="IPR012675">
    <property type="entry name" value="Beta-grasp_dom_sf"/>
</dbReference>
<dbReference type="PANTHER" id="PTHR42895:SF2">
    <property type="entry name" value="IRON-SULFUR CLUSTER PROTEIN"/>
    <property type="match status" value="1"/>
</dbReference>
<evidence type="ECO:0000313" key="3">
    <source>
        <dbReference type="Proteomes" id="UP000287872"/>
    </source>
</evidence>
<gene>
    <name evidence="2" type="ORF">Ctaglu_26410</name>
</gene>
<evidence type="ECO:0000313" key="2">
    <source>
        <dbReference type="EMBL" id="GCD11018.1"/>
    </source>
</evidence>
<evidence type="ECO:0000259" key="1">
    <source>
        <dbReference type="PROSITE" id="PS51085"/>
    </source>
</evidence>
<dbReference type="InterPro" id="IPR041414">
    <property type="entry name" value="Raco-like_middle"/>
</dbReference>
<feature type="domain" description="2Fe-2S ferredoxin-type" evidence="1">
    <location>
        <begin position="2"/>
        <end position="94"/>
    </location>
</feature>
<dbReference type="Gene3D" id="3.30.420.480">
    <property type="entry name" value="Domain of unknown function (DUF4445)"/>
    <property type="match status" value="1"/>
</dbReference>
<dbReference type="Pfam" id="PF00111">
    <property type="entry name" value="Fer2"/>
    <property type="match status" value="1"/>
</dbReference>
<sequence length="601" mass="65154">MSYLTIASTGETYEFVVKTSLLNIIQEKGIGMESPCGGRGTCGKCKIKILKGEINQLTQEEASHLTKEEIKQGIRLACHVKPQGDLTAELLEDKNIKHEILTEGYMPSISINPMIHKEVYKLIKQNFKNDLSYEEIIEDVVQQKIENNNIDLLKLLPEAFKQGEFTGVYLGGHIIGIEPGNTVKETYGIAMDIGTTTVVASLVDLIMGEEIASVSEINPQTEYGLDVLSRIAFVQSNPKGLELLHKGIINCINGLTLKLCNENSIAASSIYEITIAANTTMMHLLLGVNTDSIGKAPYTPVFKKAQNISAGSLCINISPFGRVYCVPSVSSFIGGDITAGIIVSKLQKADENILFIDIGTNGEIVISKAGKLSSCSCAAGPALEGMNISCGMRAAEGAIEGIKIHENKISLKVIGDKTPVGICGSGILESISEIARVGLIEKTGRIKKKESVMESNPGLEHLIIEENGKRKIHIAMGAKEIYITQKDIRQVQLAKGAISSGFYALLNLMEIDMVDLQEVIIAGQFGKHLNVDSLIGIGIIPEALRDKITYVGNSSKSGAVMCLLSQQVREDIETIAKDVNYFELSTMDGYEKLFTKCLSFS</sequence>